<comment type="caution">
    <text evidence="1">The sequence shown here is derived from an EMBL/GenBank/DDBJ whole genome shotgun (WGS) entry which is preliminary data.</text>
</comment>
<sequence>MENLQTLKSLVRTVRNNGHDHGLTYTQHLDAACRLVYGAESLNHFAANSELPTNMDKVPQTITEILGRLQNAETLFKFAPAGPAPGYERFDKWLLGAEVWVSCLGKHSDKPALLVLLKGSPDIESIMLPGIMKSDGSLGSILDEDAHLPLYDQLNFIIHGWLPVHASRESNDTGFLIQRWDALQGIAQRAGLKEGDAAYYRSICRESFNHTWSLQSMAALGVLDINISAGSFFAMHPVPADAVNAMKEIWNYEEPGWDD</sequence>
<dbReference type="AlphaFoldDB" id="A0A0F9QA79"/>
<evidence type="ECO:0000313" key="1">
    <source>
        <dbReference type="EMBL" id="KKN39419.1"/>
    </source>
</evidence>
<dbReference type="EMBL" id="LAZR01001766">
    <property type="protein sequence ID" value="KKN39419.1"/>
    <property type="molecule type" value="Genomic_DNA"/>
</dbReference>
<organism evidence="1">
    <name type="scientific">marine sediment metagenome</name>
    <dbReference type="NCBI Taxonomy" id="412755"/>
    <lineage>
        <taxon>unclassified sequences</taxon>
        <taxon>metagenomes</taxon>
        <taxon>ecological metagenomes</taxon>
    </lineage>
</organism>
<accession>A0A0F9QA79</accession>
<gene>
    <name evidence="1" type="ORF">LCGC14_0743730</name>
</gene>
<name>A0A0F9QA79_9ZZZZ</name>
<proteinExistence type="predicted"/>
<reference evidence="1" key="1">
    <citation type="journal article" date="2015" name="Nature">
        <title>Complex archaea that bridge the gap between prokaryotes and eukaryotes.</title>
        <authorList>
            <person name="Spang A."/>
            <person name="Saw J.H."/>
            <person name="Jorgensen S.L."/>
            <person name="Zaremba-Niedzwiedzka K."/>
            <person name="Martijn J."/>
            <person name="Lind A.E."/>
            <person name="van Eijk R."/>
            <person name="Schleper C."/>
            <person name="Guy L."/>
            <person name="Ettema T.J."/>
        </authorList>
    </citation>
    <scope>NUCLEOTIDE SEQUENCE</scope>
</reference>
<protein>
    <submittedName>
        <fullName evidence="1">Uncharacterized protein</fullName>
    </submittedName>
</protein>